<dbReference type="GeneID" id="25292687"/>
<evidence type="ECO:0000313" key="2">
    <source>
        <dbReference type="EMBL" id="KIX06640.1"/>
    </source>
</evidence>
<feature type="domain" description="2,4-diaminopentanoate dehydrogenase C-terminal" evidence="1">
    <location>
        <begin position="193"/>
        <end position="364"/>
    </location>
</feature>
<dbReference type="OrthoDB" id="4993037at2759"/>
<sequence>MPEKIRVVHCGTGPTGRVTLRALLNHPDLELVGLLVFSAQKDGVDAGQVCQLDRDLGVKATRDVDALIAAKPDVVTYVGNGNEAESSVKLAIRFLEAGINVSTPCLFWMVEPSTVRQKNAGATTTDGKYVDMIEAACVKGKSTCFLTGSDPGFFSPFLTIAMLKGADEVNEIRMQELGNYAFHDVPWLPDVFGFGRPKEFQSVMKQGTFVKHAWGGTINAVAKALKIELEDIRFFFENATHDKTHTTLWGTIEAGTVAAVRVGLEGIYRGKPFVILEHITRTCMEAAPFWPQAHGGDLDKSKLRHEYTILIKGDPDYDCRIAMGESRAGEDAGLYNTGALVVNAIPAVVKAQPGVLNDTDIPMEVTRNIRV</sequence>
<gene>
    <name evidence="2" type="ORF">Z518_04616</name>
</gene>
<dbReference type="HOGENOM" id="CLU_050509_0_0_1"/>
<keyword evidence="3" id="KW-1185">Reference proteome</keyword>
<evidence type="ECO:0000313" key="3">
    <source>
        <dbReference type="Proteomes" id="UP000053617"/>
    </source>
</evidence>
<accession>A0A0D2JC18</accession>
<reference evidence="2 3" key="1">
    <citation type="submission" date="2015-01" db="EMBL/GenBank/DDBJ databases">
        <title>The Genome Sequence of Rhinocladiella mackenzie CBS 650.93.</title>
        <authorList>
            <consortium name="The Broad Institute Genomics Platform"/>
            <person name="Cuomo C."/>
            <person name="de Hoog S."/>
            <person name="Gorbushina A."/>
            <person name="Stielow B."/>
            <person name="Teixiera M."/>
            <person name="Abouelleil A."/>
            <person name="Chapman S.B."/>
            <person name="Priest M."/>
            <person name="Young S.K."/>
            <person name="Wortman J."/>
            <person name="Nusbaum C."/>
            <person name="Birren B."/>
        </authorList>
    </citation>
    <scope>NUCLEOTIDE SEQUENCE [LARGE SCALE GENOMIC DNA]</scope>
    <source>
        <strain evidence="2 3">CBS 650.93</strain>
    </source>
</reference>
<evidence type="ECO:0000259" key="1">
    <source>
        <dbReference type="Pfam" id="PF19328"/>
    </source>
</evidence>
<dbReference type="Proteomes" id="UP000053617">
    <property type="component" value="Unassembled WGS sequence"/>
</dbReference>
<dbReference type="InterPro" id="IPR036291">
    <property type="entry name" value="NAD(P)-bd_dom_sf"/>
</dbReference>
<dbReference type="RefSeq" id="XP_013273776.1">
    <property type="nucleotide sequence ID" value="XM_013418322.1"/>
</dbReference>
<dbReference type="AlphaFoldDB" id="A0A0D2JC18"/>
<organism evidence="2 3">
    <name type="scientific">Rhinocladiella mackenziei CBS 650.93</name>
    <dbReference type="NCBI Taxonomy" id="1442369"/>
    <lineage>
        <taxon>Eukaryota</taxon>
        <taxon>Fungi</taxon>
        <taxon>Dikarya</taxon>
        <taxon>Ascomycota</taxon>
        <taxon>Pezizomycotina</taxon>
        <taxon>Eurotiomycetes</taxon>
        <taxon>Chaetothyriomycetidae</taxon>
        <taxon>Chaetothyriales</taxon>
        <taxon>Herpotrichiellaceae</taxon>
        <taxon>Rhinocladiella</taxon>
    </lineage>
</organism>
<protein>
    <recommendedName>
        <fullName evidence="1">2,4-diaminopentanoate dehydrogenase C-terminal domain-containing protein</fullName>
    </recommendedName>
</protein>
<dbReference type="EMBL" id="KN847477">
    <property type="protein sequence ID" value="KIX06640.1"/>
    <property type="molecule type" value="Genomic_DNA"/>
</dbReference>
<name>A0A0D2JC18_9EURO</name>
<dbReference type="InterPro" id="IPR045760">
    <property type="entry name" value="DAP_DH_C"/>
</dbReference>
<dbReference type="VEuPathDB" id="FungiDB:Z518_04616"/>
<dbReference type="SUPFAM" id="SSF51735">
    <property type="entry name" value="NAD(P)-binding Rossmann-fold domains"/>
    <property type="match status" value="1"/>
</dbReference>
<proteinExistence type="predicted"/>
<dbReference type="Gene3D" id="3.40.50.720">
    <property type="entry name" value="NAD(P)-binding Rossmann-like Domain"/>
    <property type="match status" value="1"/>
</dbReference>
<dbReference type="Pfam" id="PF19328">
    <property type="entry name" value="DAP_DH_C"/>
    <property type="match status" value="1"/>
</dbReference>